<evidence type="ECO:0000313" key="2">
    <source>
        <dbReference type="EMBL" id="PRQ41059.1"/>
    </source>
</evidence>
<comment type="caution">
    <text evidence="2">The sequence shown here is derived from an EMBL/GenBank/DDBJ whole genome shotgun (WGS) entry which is preliminary data.</text>
</comment>
<dbReference type="EMBL" id="PDCK01000042">
    <property type="protein sequence ID" value="PRQ41059.1"/>
    <property type="molecule type" value="Genomic_DNA"/>
</dbReference>
<organism evidence="2 3">
    <name type="scientific">Rosa chinensis</name>
    <name type="common">China rose</name>
    <dbReference type="NCBI Taxonomy" id="74649"/>
    <lineage>
        <taxon>Eukaryota</taxon>
        <taxon>Viridiplantae</taxon>
        <taxon>Streptophyta</taxon>
        <taxon>Embryophyta</taxon>
        <taxon>Tracheophyta</taxon>
        <taxon>Spermatophyta</taxon>
        <taxon>Magnoliopsida</taxon>
        <taxon>eudicotyledons</taxon>
        <taxon>Gunneridae</taxon>
        <taxon>Pentapetalae</taxon>
        <taxon>rosids</taxon>
        <taxon>fabids</taxon>
        <taxon>Rosales</taxon>
        <taxon>Rosaceae</taxon>
        <taxon>Rosoideae</taxon>
        <taxon>Rosoideae incertae sedis</taxon>
        <taxon>Rosa</taxon>
    </lineage>
</organism>
<dbReference type="InterPro" id="IPR055411">
    <property type="entry name" value="LRR_FXL15/At3g58940/PEG3-like"/>
</dbReference>
<dbReference type="STRING" id="74649.A0A2P6R3X4"/>
<keyword evidence="3" id="KW-1185">Reference proteome</keyword>
<dbReference type="SUPFAM" id="SSF52047">
    <property type="entry name" value="RNI-like"/>
    <property type="match status" value="1"/>
</dbReference>
<dbReference type="Gramene" id="PRQ41059">
    <property type="protein sequence ID" value="PRQ41059"/>
    <property type="gene ID" value="RchiOBHm_Chr4g0442851"/>
</dbReference>
<reference evidence="2 3" key="1">
    <citation type="journal article" date="2018" name="Nat. Genet.">
        <title>The Rosa genome provides new insights in the design of modern roses.</title>
        <authorList>
            <person name="Bendahmane M."/>
        </authorList>
    </citation>
    <scope>NUCLEOTIDE SEQUENCE [LARGE SCALE GENOMIC DNA]</scope>
    <source>
        <strain evidence="3">cv. Old Blush</strain>
    </source>
</reference>
<dbReference type="Proteomes" id="UP000238479">
    <property type="component" value="Chromosome 4"/>
</dbReference>
<gene>
    <name evidence="2" type="ORF">RchiOBHm_Chr4g0442851</name>
</gene>
<dbReference type="AlphaFoldDB" id="A0A2P6R3X4"/>
<proteinExistence type="predicted"/>
<sequence>MRVPDIRAEVDIEHDHPLLPSLKTMSFTAVTFHGFSFFPVLWESSSIEYLSLTACSFENHDPMCYVKSSSLKCLEVKYCHGLKFIIVHEAMNLESLTFGSPPPPYSKCTRVTVNNIPNLRKIDICVDELDRGIIFIAMPSCTKGHHQYPKSQSIQILWFIGSPSFC</sequence>
<accession>A0A2P6R3X4</accession>
<name>A0A2P6R3X4_ROSCH</name>
<protein>
    <submittedName>
        <fullName evidence="2">Putative leucine-rich repeat domain, L domain-containing protein</fullName>
    </submittedName>
</protein>
<evidence type="ECO:0000313" key="3">
    <source>
        <dbReference type="Proteomes" id="UP000238479"/>
    </source>
</evidence>
<evidence type="ECO:0000259" key="1">
    <source>
        <dbReference type="Pfam" id="PF24758"/>
    </source>
</evidence>
<dbReference type="Pfam" id="PF24758">
    <property type="entry name" value="LRR_At5g56370"/>
    <property type="match status" value="1"/>
</dbReference>
<feature type="domain" description="F-box/LRR-repeat protein 15/At3g58940/PEG3-like LRR" evidence="1">
    <location>
        <begin position="11"/>
        <end position="126"/>
    </location>
</feature>